<dbReference type="Pfam" id="PF18144">
    <property type="entry name" value="SMODS"/>
    <property type="match status" value="1"/>
</dbReference>
<dbReference type="CDD" id="cd05400">
    <property type="entry name" value="NT_2-5OAS_ClassI-CCAase"/>
    <property type="match status" value="1"/>
</dbReference>
<reference evidence="3" key="1">
    <citation type="journal article" date="2019" name="Int. J. Syst. Evol. Microbiol.">
        <title>The Global Catalogue of Microorganisms (GCM) 10K type strain sequencing project: providing services to taxonomists for standard genome sequencing and annotation.</title>
        <authorList>
            <consortium name="The Broad Institute Genomics Platform"/>
            <consortium name="The Broad Institute Genome Sequencing Center for Infectious Disease"/>
            <person name="Wu L."/>
            <person name="Ma J."/>
        </authorList>
    </citation>
    <scope>NUCLEOTIDE SEQUENCE [LARGE SCALE GENOMIC DNA]</scope>
    <source>
        <strain evidence="3">CGMCC 1.12237</strain>
    </source>
</reference>
<keyword evidence="3" id="KW-1185">Reference proteome</keyword>
<gene>
    <name evidence="2" type="ORF">ACFPM4_04580</name>
</gene>
<dbReference type="InterPro" id="IPR006116">
    <property type="entry name" value="NT_2-5OAS_ClassI-CCAase"/>
</dbReference>
<keyword evidence="1" id="KW-0051">Antiviral defense</keyword>
<comment type="caution">
    <text evidence="2">The sequence shown here is derived from an EMBL/GenBank/DDBJ whole genome shotgun (WGS) entry which is preliminary data.</text>
</comment>
<name>A0ABW0LDS8_9BACI</name>
<protein>
    <submittedName>
        <fullName evidence="2">Nucleotidyltransferase</fullName>
    </submittedName>
</protein>
<organism evidence="2 3">
    <name type="scientific">Lederbergia graminis</name>
    <dbReference type="NCBI Taxonomy" id="735518"/>
    <lineage>
        <taxon>Bacteria</taxon>
        <taxon>Bacillati</taxon>
        <taxon>Bacillota</taxon>
        <taxon>Bacilli</taxon>
        <taxon>Bacillales</taxon>
        <taxon>Bacillaceae</taxon>
        <taxon>Lederbergia</taxon>
    </lineage>
</organism>
<dbReference type="Proteomes" id="UP001596147">
    <property type="component" value="Unassembled WGS sequence"/>
</dbReference>
<proteinExistence type="predicted"/>
<dbReference type="EMBL" id="JBHSMC010000003">
    <property type="protein sequence ID" value="MFC5464030.1"/>
    <property type="molecule type" value="Genomic_DNA"/>
</dbReference>
<accession>A0ABW0LDS8</accession>
<dbReference type="RefSeq" id="WP_382348242.1">
    <property type="nucleotide sequence ID" value="NZ_JBHSMC010000003.1"/>
</dbReference>
<evidence type="ECO:0000313" key="2">
    <source>
        <dbReference type="EMBL" id="MFC5464030.1"/>
    </source>
</evidence>
<sequence>MKLGRGNQMEELLQRICSEIQISTNQHEQAETSYKAVAKWLSDDVERFQDVEIDIYSQGSLRIGTTVQPIRKQEFDLDLVCELHLDWEHYDNPVEVLDMIEDRLNENETYKPMVERKNRCIRLNYKRNFHMDILPACPVVEDDKGCVKVPDRKKREWKDSNPKGYANWFERIAEDYEPLILTELFEKSAKIEPLPDVEQVELKPPLKRAIQLIKRHRDIYFKESLEQAPISIVLTTLAASLYNREGSVNEAITAILEGISNLSAKGKKIVVRNPMNELEILSERWDTEPKLYKIFVQFIKDFQRDWAHVNELKELGLPEVAAKLKEMFGDEPINKSFVKQASFNEALRNKGILGITTAGVVSAAPLTAVAKEEITRMPRNTFYGYK</sequence>
<evidence type="ECO:0000313" key="3">
    <source>
        <dbReference type="Proteomes" id="UP001596147"/>
    </source>
</evidence>
<evidence type="ECO:0000256" key="1">
    <source>
        <dbReference type="ARBA" id="ARBA00023118"/>
    </source>
</evidence>